<evidence type="ECO:0000256" key="3">
    <source>
        <dbReference type="ARBA" id="ARBA00022787"/>
    </source>
</evidence>
<evidence type="ECO:0000256" key="2">
    <source>
        <dbReference type="ARBA" id="ARBA00022741"/>
    </source>
</evidence>
<keyword evidence="10" id="KW-1185">Reference proteome</keyword>
<keyword evidence="3" id="KW-1000">Mitochondrion outer membrane</keyword>
<dbReference type="FunFam" id="3.40.50.300:FF:000416">
    <property type="entry name" value="p-loop nucleoside triphosphate hydrolase superfamily protein"/>
    <property type="match status" value="1"/>
</dbReference>
<dbReference type="GO" id="GO:0016887">
    <property type="term" value="F:ATP hydrolysis activity"/>
    <property type="evidence" value="ECO:0007669"/>
    <property type="project" value="InterPro"/>
</dbReference>
<evidence type="ECO:0000256" key="6">
    <source>
        <dbReference type="RuleBase" id="RU003651"/>
    </source>
</evidence>
<evidence type="ECO:0000313" key="9">
    <source>
        <dbReference type="EMBL" id="KAG2302785.1"/>
    </source>
</evidence>
<dbReference type="PANTHER" id="PTHR45644:SF85">
    <property type="entry name" value="P-LOOP CONTAINING NUCLEOSIDE TRIPHOSPHATE HYDROLASES SUPERFAMILY PROTEIN"/>
    <property type="match status" value="1"/>
</dbReference>
<gene>
    <name evidence="9" type="ORF">Bca52824_031436</name>
</gene>
<dbReference type="PROSITE" id="PS00674">
    <property type="entry name" value="AAA"/>
    <property type="match status" value="1"/>
</dbReference>
<dbReference type="Gene3D" id="1.10.8.60">
    <property type="match status" value="1"/>
</dbReference>
<dbReference type="InterPro" id="IPR003593">
    <property type="entry name" value="AAA+_ATPase"/>
</dbReference>
<protein>
    <recommendedName>
        <fullName evidence="8">AAA+ ATPase domain-containing protein</fullName>
    </recommendedName>
</protein>
<evidence type="ECO:0000256" key="1">
    <source>
        <dbReference type="ARBA" id="ARBA00004572"/>
    </source>
</evidence>
<comment type="subcellular location">
    <subcellularLocation>
        <location evidence="1">Mitochondrion outer membrane</location>
        <topology evidence="1">Single-pass membrane protein</topology>
    </subcellularLocation>
</comment>
<dbReference type="GO" id="GO:0005741">
    <property type="term" value="C:mitochondrial outer membrane"/>
    <property type="evidence" value="ECO:0007669"/>
    <property type="project" value="UniProtKB-SubCell"/>
</dbReference>
<dbReference type="Pfam" id="PF00004">
    <property type="entry name" value="AAA"/>
    <property type="match status" value="1"/>
</dbReference>
<comment type="similarity">
    <text evidence="6">Belongs to the AAA ATPase family.</text>
</comment>
<keyword evidence="4 6" id="KW-0067">ATP-binding</keyword>
<dbReference type="AlphaFoldDB" id="A0A8X7SC53"/>
<dbReference type="EMBL" id="JAAMPC010000007">
    <property type="protein sequence ID" value="KAG2302785.1"/>
    <property type="molecule type" value="Genomic_DNA"/>
</dbReference>
<keyword evidence="5" id="KW-0496">Mitochondrion</keyword>
<dbReference type="Gene3D" id="3.40.50.300">
    <property type="entry name" value="P-loop containing nucleotide triphosphate hydrolases"/>
    <property type="match status" value="1"/>
</dbReference>
<dbReference type="InterPro" id="IPR027417">
    <property type="entry name" value="P-loop_NTPase"/>
</dbReference>
<dbReference type="SUPFAM" id="SSF52540">
    <property type="entry name" value="P-loop containing nucleoside triphosphate hydrolases"/>
    <property type="match status" value="1"/>
</dbReference>
<name>A0A8X7SC53_BRACI</name>
<dbReference type="PANTHER" id="PTHR45644">
    <property type="entry name" value="AAA ATPASE, PUTATIVE (AFU_ORTHOLOGUE AFUA_2G12920)-RELATED-RELATED"/>
    <property type="match status" value="1"/>
</dbReference>
<proteinExistence type="inferred from homology"/>
<evidence type="ECO:0000256" key="7">
    <source>
        <dbReference type="SAM" id="MobiDB-lite"/>
    </source>
</evidence>
<evidence type="ECO:0000256" key="4">
    <source>
        <dbReference type="ARBA" id="ARBA00022840"/>
    </source>
</evidence>
<dbReference type="Proteomes" id="UP000886595">
    <property type="component" value="Unassembled WGS sequence"/>
</dbReference>
<dbReference type="SMART" id="SM00382">
    <property type="entry name" value="AAA"/>
    <property type="match status" value="1"/>
</dbReference>
<sequence length="292" mass="33123">MLPLRRPDLFTGGLLKPCRGILLFGPPGTGKTMLAKAIAREAGASFINVSMSTITSKWFGEDEKNVRALFTLASKVSPTIIFVDEVDSMLGQRTRVGEHEAMRKIKNEFMSHWDGLMTKPGERILVLAATNRPFDLDEAIIRRFERRIMVGLPGVENREKILKTLLAKEKVDENLDYKELSMMTEGYTGSDLKNLCTTAAYRPVRELIQQERIKDTEKKKQRETTKTSEEDEGKEERIITLRPLNRQDFKEAKNQVAASFAAEGAGMGELKQWNELYGKGGSRKKEQLTYFL</sequence>
<dbReference type="Pfam" id="PF17862">
    <property type="entry name" value="AAA_lid_3"/>
    <property type="match status" value="1"/>
</dbReference>
<dbReference type="GO" id="GO:0005524">
    <property type="term" value="F:ATP binding"/>
    <property type="evidence" value="ECO:0007669"/>
    <property type="project" value="UniProtKB-KW"/>
</dbReference>
<organism evidence="9 10">
    <name type="scientific">Brassica carinata</name>
    <name type="common">Ethiopian mustard</name>
    <name type="synonym">Abyssinian cabbage</name>
    <dbReference type="NCBI Taxonomy" id="52824"/>
    <lineage>
        <taxon>Eukaryota</taxon>
        <taxon>Viridiplantae</taxon>
        <taxon>Streptophyta</taxon>
        <taxon>Embryophyta</taxon>
        <taxon>Tracheophyta</taxon>
        <taxon>Spermatophyta</taxon>
        <taxon>Magnoliopsida</taxon>
        <taxon>eudicotyledons</taxon>
        <taxon>Gunneridae</taxon>
        <taxon>Pentapetalae</taxon>
        <taxon>rosids</taxon>
        <taxon>malvids</taxon>
        <taxon>Brassicales</taxon>
        <taxon>Brassicaceae</taxon>
        <taxon>Brassiceae</taxon>
        <taxon>Brassica</taxon>
    </lineage>
</organism>
<dbReference type="OrthoDB" id="1883434at2759"/>
<accession>A0A8X7SC53</accession>
<feature type="domain" description="AAA+ ATPase" evidence="8">
    <location>
        <begin position="17"/>
        <end position="154"/>
    </location>
</feature>
<evidence type="ECO:0000259" key="8">
    <source>
        <dbReference type="SMART" id="SM00382"/>
    </source>
</evidence>
<keyword evidence="3" id="KW-0472">Membrane</keyword>
<keyword evidence="2 6" id="KW-0547">Nucleotide-binding</keyword>
<comment type="caution">
    <text evidence="9">The sequence shown here is derived from an EMBL/GenBank/DDBJ whole genome shotgun (WGS) entry which is preliminary data.</text>
</comment>
<dbReference type="InterPro" id="IPR041569">
    <property type="entry name" value="AAA_lid_3"/>
</dbReference>
<dbReference type="InterPro" id="IPR051701">
    <property type="entry name" value="Mito_OM_Translocase_MSP1"/>
</dbReference>
<feature type="region of interest" description="Disordered" evidence="7">
    <location>
        <begin position="212"/>
        <end position="235"/>
    </location>
</feature>
<dbReference type="InterPro" id="IPR003960">
    <property type="entry name" value="ATPase_AAA_CS"/>
</dbReference>
<evidence type="ECO:0000313" key="10">
    <source>
        <dbReference type="Proteomes" id="UP000886595"/>
    </source>
</evidence>
<dbReference type="InterPro" id="IPR003959">
    <property type="entry name" value="ATPase_AAA_core"/>
</dbReference>
<reference evidence="9 10" key="1">
    <citation type="submission" date="2020-02" db="EMBL/GenBank/DDBJ databases">
        <authorList>
            <person name="Ma Q."/>
            <person name="Huang Y."/>
            <person name="Song X."/>
            <person name="Pei D."/>
        </authorList>
    </citation>
    <scope>NUCLEOTIDE SEQUENCE [LARGE SCALE GENOMIC DNA]</scope>
    <source>
        <strain evidence="9">Sxm20200214</strain>
        <tissue evidence="9">Leaf</tissue>
    </source>
</reference>
<evidence type="ECO:0000256" key="5">
    <source>
        <dbReference type="ARBA" id="ARBA00023128"/>
    </source>
</evidence>